<dbReference type="InterPro" id="IPR016181">
    <property type="entry name" value="Acyl_CoA_acyltransferase"/>
</dbReference>
<dbReference type="PROSITE" id="PS51186">
    <property type="entry name" value="GNAT"/>
    <property type="match status" value="1"/>
</dbReference>
<dbReference type="RefSeq" id="WP_192363029.1">
    <property type="nucleotide sequence ID" value="NZ_CP119182.1"/>
</dbReference>
<gene>
    <name evidence="2" type="ORF">IHE70_24770</name>
</gene>
<dbReference type="AlphaFoldDB" id="A0A927QHD1"/>
<evidence type="ECO:0000313" key="3">
    <source>
        <dbReference type="Proteomes" id="UP000661025"/>
    </source>
</evidence>
<proteinExistence type="predicted"/>
<evidence type="ECO:0000259" key="1">
    <source>
        <dbReference type="PROSITE" id="PS51186"/>
    </source>
</evidence>
<feature type="domain" description="N-acetyltransferase" evidence="1">
    <location>
        <begin position="99"/>
        <end position="258"/>
    </location>
</feature>
<dbReference type="Proteomes" id="UP000661025">
    <property type="component" value="Unassembled WGS sequence"/>
</dbReference>
<dbReference type="Pfam" id="PF13480">
    <property type="entry name" value="Acetyltransf_6"/>
    <property type="match status" value="1"/>
</dbReference>
<comment type="caution">
    <text evidence="2">The sequence shown here is derived from an EMBL/GenBank/DDBJ whole genome shotgun (WGS) entry which is preliminary data.</text>
</comment>
<protein>
    <submittedName>
        <fullName evidence="2">GNAT family N-acetyltransferase</fullName>
    </submittedName>
</protein>
<dbReference type="GeneID" id="79936528"/>
<organism evidence="2 3">
    <name type="scientific">Streptomyces caniscabiei</name>
    <dbReference type="NCBI Taxonomy" id="2746961"/>
    <lineage>
        <taxon>Bacteria</taxon>
        <taxon>Bacillati</taxon>
        <taxon>Actinomycetota</taxon>
        <taxon>Actinomycetes</taxon>
        <taxon>Kitasatosporales</taxon>
        <taxon>Streptomycetaceae</taxon>
        <taxon>Streptomyces</taxon>
    </lineage>
</organism>
<dbReference type="Gene3D" id="3.40.630.30">
    <property type="match status" value="1"/>
</dbReference>
<sequence length="308" mass="33792">MEIVDRHGLALALIAPSELAEEPWTRTDQPIDVVRLLNPPAGTWDDLARRGFVRKPSLLTWVAELGADEDGFLAGLDSSSRKSVRRAQRQAAAAGVRETVEDPVTPGTLDRFLTLYRERVADMRFGVPFALDHRDAVLHGPRKFFGVFAYDGEELVGGCLALECPAVNTLVLRFSAVSAAYRRSSLPRVLYLSVLREARARGYGRATLGNEPNLMGHLTQPGLLRFKTGLGFRAVPSHECADPQPSDEADLVLRLTALNDPTLILGYAGPRLAAHLISEKPMEAAEAQLYTAPFLDPTPVQHRPAWPD</sequence>
<dbReference type="GO" id="GO:0016747">
    <property type="term" value="F:acyltransferase activity, transferring groups other than amino-acyl groups"/>
    <property type="evidence" value="ECO:0007669"/>
    <property type="project" value="InterPro"/>
</dbReference>
<reference evidence="2" key="1">
    <citation type="submission" date="2020-09" db="EMBL/GenBank/DDBJ databases">
        <title>Streptomyces canutascabiei sp. nov., which causes potato common scab and is distributed across the world.</title>
        <authorList>
            <person name="Nguyen H.P."/>
            <person name="Weisberg A.J."/>
            <person name="Chang J.H."/>
            <person name="Clarke C.R."/>
        </authorList>
    </citation>
    <scope>NUCLEOTIDE SEQUENCE</scope>
    <source>
        <strain evidence="2">ID-01-6.2a</strain>
    </source>
</reference>
<dbReference type="InterPro" id="IPR038740">
    <property type="entry name" value="BioF2-like_GNAT_dom"/>
</dbReference>
<dbReference type="SUPFAM" id="SSF55729">
    <property type="entry name" value="Acyl-CoA N-acyltransferases (Nat)"/>
    <property type="match status" value="1"/>
</dbReference>
<dbReference type="InterPro" id="IPR000182">
    <property type="entry name" value="GNAT_dom"/>
</dbReference>
<dbReference type="EMBL" id="JACYXT010000011">
    <property type="protein sequence ID" value="MBD9726371.1"/>
    <property type="molecule type" value="Genomic_DNA"/>
</dbReference>
<accession>A0A927QHD1</accession>
<name>A0A927QHD1_9ACTN</name>
<evidence type="ECO:0000313" key="2">
    <source>
        <dbReference type="EMBL" id="MBD9726371.1"/>
    </source>
</evidence>